<evidence type="ECO:0000259" key="6">
    <source>
        <dbReference type="Pfam" id="PF01699"/>
    </source>
</evidence>
<evidence type="ECO:0000313" key="7">
    <source>
        <dbReference type="EMBL" id="MBN1573624.1"/>
    </source>
</evidence>
<proteinExistence type="predicted"/>
<dbReference type="Proteomes" id="UP000809273">
    <property type="component" value="Unassembled WGS sequence"/>
</dbReference>
<dbReference type="AlphaFoldDB" id="A0A9D8KF87"/>
<reference evidence="7" key="1">
    <citation type="journal article" date="2021" name="Environ. Microbiol.">
        <title>Genomic characterization of three novel Desulfobacterota classes expand the metabolic and phylogenetic diversity of the phylum.</title>
        <authorList>
            <person name="Murphy C.L."/>
            <person name="Biggerstaff J."/>
            <person name="Eichhorn A."/>
            <person name="Ewing E."/>
            <person name="Shahan R."/>
            <person name="Soriano D."/>
            <person name="Stewart S."/>
            <person name="VanMol K."/>
            <person name="Walker R."/>
            <person name="Walters P."/>
            <person name="Elshahed M.S."/>
            <person name="Youssef N.H."/>
        </authorList>
    </citation>
    <scope>NUCLEOTIDE SEQUENCE</scope>
    <source>
        <strain evidence="7">Zod_Metabat.24</strain>
    </source>
</reference>
<organism evidence="7 8">
    <name type="scientific">Candidatus Zymogenus saltonus</name>
    <dbReference type="NCBI Taxonomy" id="2844893"/>
    <lineage>
        <taxon>Bacteria</taxon>
        <taxon>Deltaproteobacteria</taxon>
        <taxon>Candidatus Zymogenia</taxon>
        <taxon>Candidatus Zymogeniales</taxon>
        <taxon>Candidatus Zymogenaceae</taxon>
        <taxon>Candidatus Zymogenus</taxon>
    </lineage>
</organism>
<dbReference type="GO" id="GO:0006874">
    <property type="term" value="P:intracellular calcium ion homeostasis"/>
    <property type="evidence" value="ECO:0007669"/>
    <property type="project" value="TreeGrafter"/>
</dbReference>
<dbReference type="Gene3D" id="1.20.1420.30">
    <property type="entry name" value="NCX, central ion-binding region"/>
    <property type="match status" value="1"/>
</dbReference>
<evidence type="ECO:0000256" key="3">
    <source>
        <dbReference type="ARBA" id="ARBA00022989"/>
    </source>
</evidence>
<feature type="transmembrane region" description="Helical" evidence="5">
    <location>
        <begin position="304"/>
        <end position="321"/>
    </location>
</feature>
<protein>
    <submittedName>
        <fullName evidence="7">Calcium/sodium antiporter</fullName>
    </submittedName>
</protein>
<feature type="transmembrane region" description="Helical" evidence="5">
    <location>
        <begin position="6"/>
        <end position="27"/>
    </location>
</feature>
<feature type="transmembrane region" description="Helical" evidence="5">
    <location>
        <begin position="247"/>
        <end position="267"/>
    </location>
</feature>
<evidence type="ECO:0000256" key="1">
    <source>
        <dbReference type="ARBA" id="ARBA00004141"/>
    </source>
</evidence>
<accession>A0A9D8KF87</accession>
<dbReference type="InterPro" id="IPR004837">
    <property type="entry name" value="NaCa_Exmemb"/>
</dbReference>
<evidence type="ECO:0000313" key="8">
    <source>
        <dbReference type="Proteomes" id="UP000809273"/>
    </source>
</evidence>
<gene>
    <name evidence="7" type="ORF">JW984_10565</name>
</gene>
<dbReference type="GO" id="GO:0005262">
    <property type="term" value="F:calcium channel activity"/>
    <property type="evidence" value="ECO:0007669"/>
    <property type="project" value="TreeGrafter"/>
</dbReference>
<evidence type="ECO:0000256" key="2">
    <source>
        <dbReference type="ARBA" id="ARBA00022692"/>
    </source>
</evidence>
<comment type="subcellular location">
    <subcellularLocation>
        <location evidence="1">Membrane</location>
        <topology evidence="1">Multi-pass membrane protein</topology>
    </subcellularLocation>
</comment>
<sequence>MCFDLLMNSLLTAIGFVLLIWGAGLLVNGAVSLAKRAGISNLVIGLTLVAFGTSAPELAASLNAALKGIGDIACGNIVGSNIANLGLVMGASAIFMPIAIKKNTAFWEIPFVIILSVVFWLMEKDLLFNRFDGVVLIILFLVFTIYCIITAKADTDVELDMIEIEIVKEKSLSISRAFFYAASGIVFLAAGSDYLVKGATGLAVNFGVSEAVIAVSIVALGTSLPELITSVIAAYKGEGDISIGNILGSNIFNFLIVGGVSALVRPFTLSRRIFAFDTPVMLFITVILFTIVTTRRKIGRIEGVFYVLFYFAYIAVVYIFPDGLFISK</sequence>
<dbReference type="NCBIfam" id="TIGR00367">
    <property type="entry name" value="calcium/sodium antiporter"/>
    <property type="match status" value="1"/>
</dbReference>
<evidence type="ECO:0000256" key="4">
    <source>
        <dbReference type="ARBA" id="ARBA00023136"/>
    </source>
</evidence>
<feature type="domain" description="Sodium/calcium exchanger membrane region" evidence="6">
    <location>
        <begin position="178"/>
        <end position="318"/>
    </location>
</feature>
<evidence type="ECO:0000256" key="5">
    <source>
        <dbReference type="SAM" id="Phobius"/>
    </source>
</evidence>
<feature type="transmembrane region" description="Helical" evidence="5">
    <location>
        <begin position="105"/>
        <end position="122"/>
    </location>
</feature>
<dbReference type="GO" id="GO:0005886">
    <property type="term" value="C:plasma membrane"/>
    <property type="evidence" value="ECO:0007669"/>
    <property type="project" value="TreeGrafter"/>
</dbReference>
<dbReference type="PANTHER" id="PTHR10846:SF8">
    <property type="entry name" value="INNER MEMBRANE PROTEIN YRBG"/>
    <property type="match status" value="1"/>
</dbReference>
<keyword evidence="4 5" id="KW-0472">Membrane</keyword>
<feature type="transmembrane region" description="Helical" evidence="5">
    <location>
        <begin position="174"/>
        <end position="191"/>
    </location>
</feature>
<keyword evidence="2 5" id="KW-0812">Transmembrane</keyword>
<feature type="transmembrane region" description="Helical" evidence="5">
    <location>
        <begin position="39"/>
        <end position="62"/>
    </location>
</feature>
<name>A0A9D8KF87_9DELT</name>
<keyword evidence="3 5" id="KW-1133">Transmembrane helix</keyword>
<feature type="transmembrane region" description="Helical" evidence="5">
    <location>
        <begin position="211"/>
        <end position="235"/>
    </location>
</feature>
<dbReference type="Pfam" id="PF01699">
    <property type="entry name" value="Na_Ca_ex"/>
    <property type="match status" value="2"/>
</dbReference>
<dbReference type="InterPro" id="IPR044880">
    <property type="entry name" value="NCX_ion-bd_dom_sf"/>
</dbReference>
<dbReference type="GO" id="GO:0008273">
    <property type="term" value="F:calcium, potassium:sodium antiporter activity"/>
    <property type="evidence" value="ECO:0007669"/>
    <property type="project" value="TreeGrafter"/>
</dbReference>
<dbReference type="EMBL" id="JAFGIX010000054">
    <property type="protein sequence ID" value="MBN1573624.1"/>
    <property type="molecule type" value="Genomic_DNA"/>
</dbReference>
<comment type="caution">
    <text evidence="7">The sequence shown here is derived from an EMBL/GenBank/DDBJ whole genome shotgun (WGS) entry which is preliminary data.</text>
</comment>
<dbReference type="InterPro" id="IPR004481">
    <property type="entry name" value="K/Na/Ca-exchanger"/>
</dbReference>
<dbReference type="PANTHER" id="PTHR10846">
    <property type="entry name" value="SODIUM/POTASSIUM/CALCIUM EXCHANGER"/>
    <property type="match status" value="1"/>
</dbReference>
<feature type="transmembrane region" description="Helical" evidence="5">
    <location>
        <begin position="273"/>
        <end position="292"/>
    </location>
</feature>
<feature type="transmembrane region" description="Helical" evidence="5">
    <location>
        <begin position="134"/>
        <end position="153"/>
    </location>
</feature>
<feature type="domain" description="Sodium/calcium exchanger membrane region" evidence="6">
    <location>
        <begin position="10"/>
        <end position="148"/>
    </location>
</feature>
<reference evidence="7" key="2">
    <citation type="submission" date="2021-01" db="EMBL/GenBank/DDBJ databases">
        <authorList>
            <person name="Hahn C.R."/>
            <person name="Youssef N.H."/>
            <person name="Elshahed M."/>
        </authorList>
    </citation>
    <scope>NUCLEOTIDE SEQUENCE</scope>
    <source>
        <strain evidence="7">Zod_Metabat.24</strain>
    </source>
</reference>
<feature type="transmembrane region" description="Helical" evidence="5">
    <location>
        <begin position="82"/>
        <end position="100"/>
    </location>
</feature>